<protein>
    <recommendedName>
        <fullName evidence="4">Gustatory receptor</fullName>
    </recommendedName>
</protein>
<feature type="transmembrane region" description="Helical" evidence="1">
    <location>
        <begin position="323"/>
        <end position="342"/>
    </location>
</feature>
<keyword evidence="1" id="KW-0812">Transmembrane</keyword>
<sequence>MLKSPSFEFKPSSQSKVESSIAILVKYFIHMFLFLINSNKTVYPLSRLFKVNCTRIMYVQNGFYIKYSFSWFVYIVSLPILIFGALRFFFLILYPHHPYYSKILADFSHHMGKASFWFLTACFGWASAAIISRCLLELSNYRKNLQHWIKPLFYLENPYLSSDIKTRNASHLTQILLAFNLVAGAICAASIHLPIIIRSQLEWLPLTLILTFIAGIQGYLIASYEMNFTILNAFYLYIYGRKFALLTENAIIFAYPTQSECYDHLNSSLERFTSRLTLLTQNVDKINQFMEKTISIIFVATFIAEAICLYCMFFVHLNGSKKYIIQILGILTILYGQLICFISGTYAQHKFHECVAQLQYLNESKAMQKALALRFKALVTTEYLTGRKLFRILASIDTCTMNLIKIQVEIAMLLLMIIANAKR</sequence>
<dbReference type="EnsemblMetazoa" id="tetur41g00720.1">
    <property type="protein sequence ID" value="tetur41g00720.1"/>
    <property type="gene ID" value="tetur41g00720"/>
</dbReference>
<evidence type="ECO:0000313" key="3">
    <source>
        <dbReference type="Proteomes" id="UP000015104"/>
    </source>
</evidence>
<dbReference type="AlphaFoldDB" id="T1L500"/>
<accession>T1L500</accession>
<evidence type="ECO:0008006" key="4">
    <source>
        <dbReference type="Google" id="ProtNLM"/>
    </source>
</evidence>
<keyword evidence="1" id="KW-1133">Transmembrane helix</keyword>
<dbReference type="EMBL" id="CAEY01001179">
    <property type="status" value="NOT_ANNOTATED_CDS"/>
    <property type="molecule type" value="Genomic_DNA"/>
</dbReference>
<feature type="transmembrane region" description="Helical" evidence="1">
    <location>
        <begin position="20"/>
        <end position="37"/>
    </location>
</feature>
<evidence type="ECO:0000313" key="2">
    <source>
        <dbReference type="EnsemblMetazoa" id="tetur41g00720.1"/>
    </source>
</evidence>
<keyword evidence="1" id="KW-0472">Membrane</keyword>
<proteinExistence type="predicted"/>
<organism evidence="2 3">
    <name type="scientific">Tetranychus urticae</name>
    <name type="common">Two-spotted spider mite</name>
    <dbReference type="NCBI Taxonomy" id="32264"/>
    <lineage>
        <taxon>Eukaryota</taxon>
        <taxon>Metazoa</taxon>
        <taxon>Ecdysozoa</taxon>
        <taxon>Arthropoda</taxon>
        <taxon>Chelicerata</taxon>
        <taxon>Arachnida</taxon>
        <taxon>Acari</taxon>
        <taxon>Acariformes</taxon>
        <taxon>Trombidiformes</taxon>
        <taxon>Prostigmata</taxon>
        <taxon>Eleutherengona</taxon>
        <taxon>Raphignathae</taxon>
        <taxon>Tetranychoidea</taxon>
        <taxon>Tetranychidae</taxon>
        <taxon>Tetranychus</taxon>
    </lineage>
</organism>
<evidence type="ECO:0000256" key="1">
    <source>
        <dbReference type="SAM" id="Phobius"/>
    </source>
</evidence>
<feature type="transmembrane region" description="Helical" evidence="1">
    <location>
        <begin position="175"/>
        <end position="197"/>
    </location>
</feature>
<feature type="transmembrane region" description="Helical" evidence="1">
    <location>
        <begin position="294"/>
        <end position="317"/>
    </location>
</feature>
<feature type="transmembrane region" description="Helical" evidence="1">
    <location>
        <begin position="114"/>
        <end position="136"/>
    </location>
</feature>
<reference evidence="3" key="1">
    <citation type="submission" date="2011-08" db="EMBL/GenBank/DDBJ databases">
        <authorList>
            <person name="Rombauts S."/>
        </authorList>
    </citation>
    <scope>NUCLEOTIDE SEQUENCE</scope>
    <source>
        <strain evidence="3">London</strain>
    </source>
</reference>
<feature type="transmembrane region" description="Helical" evidence="1">
    <location>
        <begin position="71"/>
        <end position="94"/>
    </location>
</feature>
<feature type="transmembrane region" description="Helical" evidence="1">
    <location>
        <begin position="203"/>
        <end position="222"/>
    </location>
</feature>
<keyword evidence="3" id="KW-1185">Reference proteome</keyword>
<reference evidence="2" key="2">
    <citation type="submission" date="2015-06" db="UniProtKB">
        <authorList>
            <consortium name="EnsemblMetazoa"/>
        </authorList>
    </citation>
    <scope>IDENTIFICATION</scope>
</reference>
<name>T1L500_TETUR</name>
<dbReference type="HOGENOM" id="CLU_607402_0_0_1"/>
<dbReference type="Proteomes" id="UP000015104">
    <property type="component" value="Unassembled WGS sequence"/>
</dbReference>